<reference evidence="2 3" key="1">
    <citation type="journal article" date="2019" name="Appl. Microbiol. Biotechnol.">
        <title>Uncovering carbohydrate metabolism through a genotype-phenotype association study of 56 lactic acid bacteria genomes.</title>
        <authorList>
            <person name="Buron-Moles G."/>
            <person name="Chailyan A."/>
            <person name="Dolejs I."/>
            <person name="Forster J."/>
            <person name="Miks M.H."/>
        </authorList>
    </citation>
    <scope>NUCLEOTIDE SEQUENCE [LARGE SCALE GENOMIC DNA]</scope>
    <source>
        <strain evidence="2 3">ATCC 49373</strain>
    </source>
</reference>
<dbReference type="SUPFAM" id="SSF47413">
    <property type="entry name" value="lambda repressor-like DNA-binding domains"/>
    <property type="match status" value="1"/>
</dbReference>
<gene>
    <name evidence="2" type="ORF">C5L31_002014</name>
</gene>
<dbReference type="InterPro" id="IPR001387">
    <property type="entry name" value="Cro/C1-type_HTH"/>
</dbReference>
<dbReference type="RefSeq" id="WP_010620293.1">
    <property type="nucleotide sequence ID" value="NZ_PUFO01000088.1"/>
</dbReference>
<dbReference type="GO" id="GO:0003677">
    <property type="term" value="F:DNA binding"/>
    <property type="evidence" value="ECO:0007669"/>
    <property type="project" value="InterPro"/>
</dbReference>
<dbReference type="CDD" id="cd00093">
    <property type="entry name" value="HTH_XRE"/>
    <property type="match status" value="1"/>
</dbReference>
<dbReference type="OrthoDB" id="2297049at2"/>
<keyword evidence="3" id="KW-1185">Reference proteome</keyword>
<organism evidence="2 3">
    <name type="scientific">Secundilactobacillus malefermentans</name>
    <dbReference type="NCBI Taxonomy" id="176292"/>
    <lineage>
        <taxon>Bacteria</taxon>
        <taxon>Bacillati</taxon>
        <taxon>Bacillota</taxon>
        <taxon>Bacilli</taxon>
        <taxon>Lactobacillales</taxon>
        <taxon>Lactobacillaceae</taxon>
        <taxon>Secundilactobacillus</taxon>
    </lineage>
</organism>
<evidence type="ECO:0000313" key="2">
    <source>
        <dbReference type="EMBL" id="TDG73252.1"/>
    </source>
</evidence>
<evidence type="ECO:0000313" key="3">
    <source>
        <dbReference type="Proteomes" id="UP000294854"/>
    </source>
</evidence>
<accession>A0A4V3A383</accession>
<protein>
    <recommendedName>
        <fullName evidence="1">HTH cro/C1-type domain-containing protein</fullName>
    </recommendedName>
</protein>
<dbReference type="InterPro" id="IPR010982">
    <property type="entry name" value="Lambda_DNA-bd_dom_sf"/>
</dbReference>
<dbReference type="EMBL" id="PUFO01000088">
    <property type="protein sequence ID" value="TDG73252.1"/>
    <property type="molecule type" value="Genomic_DNA"/>
</dbReference>
<name>A0A4V3A383_9LACO</name>
<sequence length="249" mass="29039">MVKEVGNIEFTDVVTGKLEKYFIIEIEEETKVQFESFMANHRYWVLEGRDITDFDEYMEPLNDPDYNLKRDFQKYRKQYNFLSPEAISNYRKQLGLNLREAALILAMSFSTLSNIENGLILQSYDQEIKLRDLENPFRIFDKVDKYRTLLEQRALKRNVDIDKLLKKLEDKKLNEEKILDHSSTMKISLDVGIDSVGTTRIDKNGAFTVSDAKAAYILNNEKKVTKGSAPLEKGGETVWENKKKSTLNW</sequence>
<dbReference type="Gene3D" id="1.10.260.40">
    <property type="entry name" value="lambda repressor-like DNA-binding domains"/>
    <property type="match status" value="1"/>
</dbReference>
<dbReference type="PROSITE" id="PS50943">
    <property type="entry name" value="HTH_CROC1"/>
    <property type="match status" value="1"/>
</dbReference>
<comment type="caution">
    <text evidence="2">The sequence shown here is derived from an EMBL/GenBank/DDBJ whole genome shotgun (WGS) entry which is preliminary data.</text>
</comment>
<dbReference type="AlphaFoldDB" id="A0A4V3A383"/>
<dbReference type="STRING" id="1122149.FD44_GL000849"/>
<proteinExistence type="predicted"/>
<dbReference type="Proteomes" id="UP000294854">
    <property type="component" value="Unassembled WGS sequence"/>
</dbReference>
<evidence type="ECO:0000259" key="1">
    <source>
        <dbReference type="PROSITE" id="PS50943"/>
    </source>
</evidence>
<feature type="domain" description="HTH cro/C1-type" evidence="1">
    <location>
        <begin position="87"/>
        <end position="130"/>
    </location>
</feature>